<organism evidence="4 5">
    <name type="scientific">Lederbergia graminis</name>
    <dbReference type="NCBI Taxonomy" id="735518"/>
    <lineage>
        <taxon>Bacteria</taxon>
        <taxon>Bacillati</taxon>
        <taxon>Bacillota</taxon>
        <taxon>Bacilli</taxon>
        <taxon>Bacillales</taxon>
        <taxon>Bacillaceae</taxon>
        <taxon>Lederbergia</taxon>
    </lineage>
</organism>
<dbReference type="PANTHER" id="PTHR18964">
    <property type="entry name" value="ROK (REPRESSOR, ORF, KINASE) FAMILY"/>
    <property type="match status" value="1"/>
</dbReference>
<dbReference type="InterPro" id="IPR036388">
    <property type="entry name" value="WH-like_DNA-bd_sf"/>
</dbReference>
<dbReference type="SUPFAM" id="SSF53067">
    <property type="entry name" value="Actin-like ATPase domain"/>
    <property type="match status" value="1"/>
</dbReference>
<comment type="function">
    <text evidence="1">Transcriptional repressor of xylose-utilizing enzymes.</text>
</comment>
<evidence type="ECO:0000256" key="2">
    <source>
        <dbReference type="ARBA" id="ARBA00006479"/>
    </source>
</evidence>
<dbReference type="InterPro" id="IPR000600">
    <property type="entry name" value="ROK"/>
</dbReference>
<keyword evidence="3" id="KW-0859">Xylose metabolism</keyword>
<dbReference type="PANTHER" id="PTHR18964:SF149">
    <property type="entry name" value="BIFUNCTIONAL UDP-N-ACETYLGLUCOSAMINE 2-EPIMERASE_N-ACETYLMANNOSAMINE KINASE"/>
    <property type="match status" value="1"/>
</dbReference>
<protein>
    <submittedName>
        <fullName evidence="4">ROK family protein</fullName>
    </submittedName>
</protein>
<dbReference type="Gene3D" id="1.10.10.10">
    <property type="entry name" value="Winged helix-like DNA-binding domain superfamily/Winged helix DNA-binding domain"/>
    <property type="match status" value="1"/>
</dbReference>
<evidence type="ECO:0000256" key="1">
    <source>
        <dbReference type="ARBA" id="ARBA00002486"/>
    </source>
</evidence>
<evidence type="ECO:0000313" key="4">
    <source>
        <dbReference type="EMBL" id="MFC5464575.1"/>
    </source>
</evidence>
<sequence length="403" mass="45279">MNLKEFLLDDSIKNRTLKSVYQLIHEQGPISKVELLQMTKLKQTTLVRMLEELIEAKMIYESGFGKSSGGRPPVLYKIVPNRSNLIGIDISRTHITVMILDLTFTVIEKHSFPMSNTHTPNFVIQEIIRIIQDMMENHNLSIYEIIGIGIGSVGPIDRKEGRILTPESFPAQGWHNVSIVKQLKEAFPVKIVLENGANTAAIGEHWKTQNDNKHMLYTISGVGLRCGMLMNGKVVQNNTGDASSFGHMIIDMNGRNCSCGKQGCLLAYISYDAMIKRLTEIVQAGSHTVILDWVHGNMEKITFQHLVDAAKLEDPVLNELLKETAIYYGIGIANIINTLHPEHVILSGPLLFEHKTYFNEVVEQAKKYIYPYEEQKVTFSKGILKEDAVAVGAAIYAFQSFFD</sequence>
<name>A0ABW0LGV0_9BACI</name>
<dbReference type="SUPFAM" id="SSF46785">
    <property type="entry name" value="Winged helix' DNA-binding domain"/>
    <property type="match status" value="1"/>
</dbReference>
<proteinExistence type="inferred from homology"/>
<evidence type="ECO:0000313" key="5">
    <source>
        <dbReference type="Proteomes" id="UP001596147"/>
    </source>
</evidence>
<gene>
    <name evidence="4" type="ORF">ACFPM4_07405</name>
</gene>
<dbReference type="Gene3D" id="3.30.420.40">
    <property type="match status" value="2"/>
</dbReference>
<evidence type="ECO:0000256" key="3">
    <source>
        <dbReference type="ARBA" id="ARBA00022629"/>
    </source>
</evidence>
<comment type="caution">
    <text evidence="4">The sequence shown here is derived from an EMBL/GenBank/DDBJ whole genome shotgun (WGS) entry which is preliminary data.</text>
</comment>
<keyword evidence="5" id="KW-1185">Reference proteome</keyword>
<dbReference type="Proteomes" id="UP001596147">
    <property type="component" value="Unassembled WGS sequence"/>
</dbReference>
<dbReference type="InterPro" id="IPR036390">
    <property type="entry name" value="WH_DNA-bd_sf"/>
</dbReference>
<keyword evidence="3" id="KW-0119">Carbohydrate metabolism</keyword>
<dbReference type="EMBL" id="JBHSMC010000010">
    <property type="protein sequence ID" value="MFC5464575.1"/>
    <property type="molecule type" value="Genomic_DNA"/>
</dbReference>
<comment type="similarity">
    <text evidence="2">Belongs to the ROK (NagC/XylR) family.</text>
</comment>
<dbReference type="InterPro" id="IPR043129">
    <property type="entry name" value="ATPase_NBD"/>
</dbReference>
<reference evidence="5" key="1">
    <citation type="journal article" date="2019" name="Int. J. Syst. Evol. Microbiol.">
        <title>The Global Catalogue of Microorganisms (GCM) 10K type strain sequencing project: providing services to taxonomists for standard genome sequencing and annotation.</title>
        <authorList>
            <consortium name="The Broad Institute Genomics Platform"/>
            <consortium name="The Broad Institute Genome Sequencing Center for Infectious Disease"/>
            <person name="Wu L."/>
            <person name="Ma J."/>
        </authorList>
    </citation>
    <scope>NUCLEOTIDE SEQUENCE [LARGE SCALE GENOMIC DNA]</scope>
    <source>
        <strain evidence="5">CGMCC 1.12237</strain>
    </source>
</reference>
<accession>A0ABW0LGV0</accession>
<dbReference type="Pfam" id="PF00480">
    <property type="entry name" value="ROK"/>
    <property type="match status" value="1"/>
</dbReference>